<evidence type="ECO:0000256" key="2">
    <source>
        <dbReference type="ARBA" id="ARBA00022898"/>
    </source>
</evidence>
<reference evidence="4 5" key="2">
    <citation type="submission" date="2023-10" db="EMBL/GenBank/DDBJ databases">
        <authorList>
            <person name="Han X.F."/>
        </authorList>
    </citation>
    <scope>NUCLEOTIDE SEQUENCE [LARGE SCALE GENOMIC DNA]</scope>
    <source>
        <strain evidence="4 5">KCTC 39840</strain>
    </source>
</reference>
<gene>
    <name evidence="4" type="ORF">R7226_02715</name>
</gene>
<dbReference type="NCBIfam" id="NF005453">
    <property type="entry name" value="PRK07046.1"/>
    <property type="match status" value="1"/>
</dbReference>
<keyword evidence="5" id="KW-1185">Reference proteome</keyword>
<dbReference type="Gene3D" id="3.90.1150.10">
    <property type="entry name" value="Aspartate Aminotransferase, domain 1"/>
    <property type="match status" value="1"/>
</dbReference>
<reference evidence="5" key="1">
    <citation type="submission" date="2023-07" db="EMBL/GenBank/DDBJ databases">
        <title>Conexibacter stalactiti sp. nov., isolated from stalactites in a lava cave and emended description of the genus Conexibacter.</title>
        <authorList>
            <person name="Lee S.D."/>
        </authorList>
    </citation>
    <scope>NUCLEOTIDE SEQUENCE [LARGE SCALE GENOMIC DNA]</scope>
    <source>
        <strain evidence="5">KCTC 39840</strain>
    </source>
</reference>
<dbReference type="InterPro" id="IPR015422">
    <property type="entry name" value="PyrdxlP-dep_Trfase_small"/>
</dbReference>
<dbReference type="InterPro" id="IPR015424">
    <property type="entry name" value="PyrdxlP-dep_Trfase"/>
</dbReference>
<dbReference type="SUPFAM" id="SSF53383">
    <property type="entry name" value="PLP-dependent transferases"/>
    <property type="match status" value="1"/>
</dbReference>
<organism evidence="4 5">
    <name type="scientific">Conexibacter stalactiti</name>
    <dbReference type="NCBI Taxonomy" id="1940611"/>
    <lineage>
        <taxon>Bacteria</taxon>
        <taxon>Bacillati</taxon>
        <taxon>Actinomycetota</taxon>
        <taxon>Thermoleophilia</taxon>
        <taxon>Solirubrobacterales</taxon>
        <taxon>Conexibacteraceae</taxon>
        <taxon>Conexibacter</taxon>
    </lineage>
</organism>
<dbReference type="InterPro" id="IPR005814">
    <property type="entry name" value="Aminotrans_3"/>
</dbReference>
<name>A0ABU4HIT8_9ACTN</name>
<protein>
    <submittedName>
        <fullName evidence="4">Transaminase</fullName>
    </submittedName>
</protein>
<comment type="cofactor">
    <cofactor evidence="1">
        <name>pyridoxal 5'-phosphate</name>
        <dbReference type="ChEBI" id="CHEBI:597326"/>
    </cofactor>
</comment>
<comment type="similarity">
    <text evidence="3">Belongs to the class-III pyridoxal-phosphate-dependent aminotransferase family.</text>
</comment>
<dbReference type="Pfam" id="PF00202">
    <property type="entry name" value="Aminotran_3"/>
    <property type="match status" value="1"/>
</dbReference>
<evidence type="ECO:0000313" key="4">
    <source>
        <dbReference type="EMBL" id="MDW5593233.1"/>
    </source>
</evidence>
<accession>A0ABU4HIT8</accession>
<dbReference type="Gene3D" id="3.40.640.10">
    <property type="entry name" value="Type I PLP-dependent aspartate aminotransferase-like (Major domain)"/>
    <property type="match status" value="1"/>
</dbReference>
<evidence type="ECO:0000256" key="1">
    <source>
        <dbReference type="ARBA" id="ARBA00001933"/>
    </source>
</evidence>
<evidence type="ECO:0000256" key="3">
    <source>
        <dbReference type="RuleBase" id="RU003560"/>
    </source>
</evidence>
<dbReference type="Proteomes" id="UP001284601">
    <property type="component" value="Unassembled WGS sequence"/>
</dbReference>
<keyword evidence="2 3" id="KW-0663">Pyridoxal phosphate</keyword>
<proteinExistence type="inferred from homology"/>
<dbReference type="PANTHER" id="PTHR43713">
    <property type="entry name" value="GLUTAMATE-1-SEMIALDEHYDE 2,1-AMINOMUTASE"/>
    <property type="match status" value="1"/>
</dbReference>
<evidence type="ECO:0000313" key="5">
    <source>
        <dbReference type="Proteomes" id="UP001284601"/>
    </source>
</evidence>
<dbReference type="InterPro" id="IPR015421">
    <property type="entry name" value="PyrdxlP-dep_Trfase_major"/>
</dbReference>
<sequence length="450" mass="47832">MISTTRLQSLLARERDAFAARNPRSGAAYAAADHLFGRVPMTWMNKTAGAHPLYLDRARGAHVWDLDGHEYVDLCLGDTGAMAGHSPAPTVAAVQRRYAELGGATAMLPTEDAAWVGAELARRFGLPYWSFSLTATDANRWAIRLVRAITGRPKILVNSYCYHGSVDESLIVVGSDGEAASREGNVGAPCDVTLTSRVAEYNDLERLERELAHGDVAAVLMEPALTNIGIVLPEPGYLEGVRELTRRHGTLLINDETHTFSAGPGGATAAWGLEPDVLTIGKALAGGIPCGAYGLSEQLAAEIARHTELDLVDMGGVGGTLAGNPISVAAMRATLEEVLTDEAFEGMTALATRFADGVRGIVEQHGLPWSIQQLGARAEYRFASPAPRNGGESAAAHQPELDDYLHVYLANRGILLTPFHAMALMSPATTAADVDRHHEVFAAAVGELVA</sequence>
<dbReference type="PANTHER" id="PTHR43713:SF3">
    <property type="entry name" value="GLUTAMATE-1-SEMIALDEHYDE 2,1-AMINOMUTASE 1, CHLOROPLASTIC-RELATED"/>
    <property type="match status" value="1"/>
</dbReference>
<comment type="caution">
    <text evidence="4">The sequence shown here is derived from an EMBL/GenBank/DDBJ whole genome shotgun (WGS) entry which is preliminary data.</text>
</comment>
<dbReference type="EMBL" id="JAWSTH010000003">
    <property type="protein sequence ID" value="MDW5593233.1"/>
    <property type="molecule type" value="Genomic_DNA"/>
</dbReference>